<feature type="compositionally biased region" description="Low complexity" evidence="1">
    <location>
        <begin position="399"/>
        <end position="413"/>
    </location>
</feature>
<keyword evidence="4" id="KW-1185">Reference proteome</keyword>
<dbReference type="Pfam" id="PF20891">
    <property type="entry name" value="DUF6844"/>
    <property type="match status" value="1"/>
</dbReference>
<name>A0A7J0BWF8_9BACT</name>
<dbReference type="InterPro" id="IPR049286">
    <property type="entry name" value="DUF6844"/>
</dbReference>
<gene>
    <name evidence="3" type="ORF">DSM19430T_27310</name>
</gene>
<dbReference type="Proteomes" id="UP000503820">
    <property type="component" value="Unassembled WGS sequence"/>
</dbReference>
<dbReference type="EMBL" id="BLVP01000033">
    <property type="protein sequence ID" value="GFM38047.1"/>
    <property type="molecule type" value="Genomic_DNA"/>
</dbReference>
<reference evidence="3 4" key="1">
    <citation type="submission" date="2020-05" db="EMBL/GenBank/DDBJ databases">
        <title>Draft genome sequence of Desulfovibrio psychrotolerans JS1T.</title>
        <authorList>
            <person name="Ueno A."/>
            <person name="Tamazawa S."/>
            <person name="Tamamura S."/>
            <person name="Murakami T."/>
            <person name="Kiyama T."/>
            <person name="Inomata H."/>
            <person name="Amano Y."/>
            <person name="Miyakawa K."/>
            <person name="Tamaki H."/>
            <person name="Naganuma T."/>
            <person name="Kaneko K."/>
        </authorList>
    </citation>
    <scope>NUCLEOTIDE SEQUENCE [LARGE SCALE GENOMIC DNA]</scope>
    <source>
        <strain evidence="3 4">JS1</strain>
    </source>
</reference>
<feature type="region of interest" description="Disordered" evidence="1">
    <location>
        <begin position="390"/>
        <end position="426"/>
    </location>
</feature>
<protein>
    <recommendedName>
        <fullName evidence="2">DUF6844 domain-containing protein</fullName>
    </recommendedName>
</protein>
<feature type="domain" description="DUF6844" evidence="2">
    <location>
        <begin position="116"/>
        <end position="207"/>
    </location>
</feature>
<evidence type="ECO:0000313" key="4">
    <source>
        <dbReference type="Proteomes" id="UP000503820"/>
    </source>
</evidence>
<proteinExistence type="predicted"/>
<evidence type="ECO:0000256" key="1">
    <source>
        <dbReference type="SAM" id="MobiDB-lite"/>
    </source>
</evidence>
<feature type="compositionally biased region" description="Polar residues" evidence="1">
    <location>
        <begin position="414"/>
        <end position="426"/>
    </location>
</feature>
<evidence type="ECO:0000259" key="2">
    <source>
        <dbReference type="Pfam" id="PF20891"/>
    </source>
</evidence>
<evidence type="ECO:0000313" key="3">
    <source>
        <dbReference type="EMBL" id="GFM38047.1"/>
    </source>
</evidence>
<dbReference type="AlphaFoldDB" id="A0A7J0BWF8"/>
<sequence length="426" mass="46900">MIADAARPQESDPGIMIEDRINEYNTSGAGAQFMQKQDEGALFYTTASAPVMEKASSPAWPEFRQMAFKEAMLLAQQKYMEFLGVSVKSKMIRHMQSDPEFPKFSQEELYSTSRFEALLEKGLALLGGKLDAMLKEQGIDPQEFNALPPSKQKELLVRSVTEETVRTARGELSGMIPVQTFEARNDKGDHIVAVAVVASSAFKDFVREALAKKGELKPNPKRVGGPAVRDQVVMDKAEMINQFGIRRVFDENGYPVLVSFGQSYNPYTGQDYQTRLENRGVALEQAAASAFANFAFLFKAHGTVSNKSGNKATSSTVGKVEVDAKGNSFESTEYVRSVINQYTSTIEARGEVSDLPGVRRLHSWTYIHPEYGHEMVGVVHTWAPQDSALAKSLKEPAKQKQAPAAQKAKGQAGSSTGKQLMDSNDF</sequence>
<comment type="caution">
    <text evidence="3">The sequence shown here is derived from an EMBL/GenBank/DDBJ whole genome shotgun (WGS) entry which is preliminary data.</text>
</comment>
<accession>A0A7J0BWF8</accession>
<organism evidence="3 4">
    <name type="scientific">Desulfovibrio psychrotolerans</name>
    <dbReference type="NCBI Taxonomy" id="415242"/>
    <lineage>
        <taxon>Bacteria</taxon>
        <taxon>Pseudomonadati</taxon>
        <taxon>Thermodesulfobacteriota</taxon>
        <taxon>Desulfovibrionia</taxon>
        <taxon>Desulfovibrionales</taxon>
        <taxon>Desulfovibrionaceae</taxon>
        <taxon>Desulfovibrio</taxon>
    </lineage>
</organism>